<dbReference type="InterPro" id="IPR015424">
    <property type="entry name" value="PyrdxlP-dep_Trfase"/>
</dbReference>
<dbReference type="SUPFAM" id="SSF53383">
    <property type="entry name" value="PLP-dependent transferases"/>
    <property type="match status" value="1"/>
</dbReference>
<dbReference type="InterPro" id="IPR015422">
    <property type="entry name" value="PyrdxlP-dep_Trfase_small"/>
</dbReference>
<keyword evidence="4" id="KW-1185">Reference proteome</keyword>
<organism evidence="3 4">
    <name type="scientific">Saprolegnia diclina (strain VS20)</name>
    <dbReference type="NCBI Taxonomy" id="1156394"/>
    <lineage>
        <taxon>Eukaryota</taxon>
        <taxon>Sar</taxon>
        <taxon>Stramenopiles</taxon>
        <taxon>Oomycota</taxon>
        <taxon>Saprolegniomycetes</taxon>
        <taxon>Saprolegniales</taxon>
        <taxon>Saprolegniaceae</taxon>
        <taxon>Saprolegnia</taxon>
    </lineage>
</organism>
<evidence type="ECO:0000313" key="3">
    <source>
        <dbReference type="EMBL" id="EQC38198.1"/>
    </source>
</evidence>
<evidence type="ECO:0000313" key="4">
    <source>
        <dbReference type="Proteomes" id="UP000030762"/>
    </source>
</evidence>
<dbReference type="Proteomes" id="UP000030762">
    <property type="component" value="Unassembled WGS sequence"/>
</dbReference>
<feature type="compositionally biased region" description="Low complexity" evidence="1">
    <location>
        <begin position="274"/>
        <end position="317"/>
    </location>
</feature>
<dbReference type="STRING" id="1156394.T0S015"/>
<dbReference type="PANTHER" id="PTHR43686">
    <property type="entry name" value="SULFURTRANSFERASE-RELATED"/>
    <property type="match status" value="1"/>
</dbReference>
<protein>
    <recommendedName>
        <fullName evidence="2">Aminotransferase class V domain-containing protein</fullName>
    </recommendedName>
</protein>
<dbReference type="InterPro" id="IPR000192">
    <property type="entry name" value="Aminotrans_V_dom"/>
</dbReference>
<dbReference type="Gene3D" id="3.40.640.10">
    <property type="entry name" value="Type I PLP-dependent aspartate aminotransferase-like (Major domain)"/>
    <property type="match status" value="2"/>
</dbReference>
<dbReference type="Pfam" id="PF00266">
    <property type="entry name" value="Aminotran_5"/>
    <property type="match status" value="2"/>
</dbReference>
<gene>
    <name evidence="3" type="ORF">SDRG_04626</name>
</gene>
<dbReference type="VEuPathDB" id="FungiDB:SDRG_04626"/>
<dbReference type="GeneID" id="19945353"/>
<reference evidence="3 4" key="1">
    <citation type="submission" date="2012-04" db="EMBL/GenBank/DDBJ databases">
        <title>The Genome Sequence of Saprolegnia declina VS20.</title>
        <authorList>
            <consortium name="The Broad Institute Genome Sequencing Platform"/>
            <person name="Russ C."/>
            <person name="Nusbaum C."/>
            <person name="Tyler B."/>
            <person name="van West P."/>
            <person name="Dieguez-Uribeondo J."/>
            <person name="de Bruijn I."/>
            <person name="Tripathy S."/>
            <person name="Jiang R."/>
            <person name="Young S.K."/>
            <person name="Zeng Q."/>
            <person name="Gargeya S."/>
            <person name="Fitzgerald M."/>
            <person name="Haas B."/>
            <person name="Abouelleil A."/>
            <person name="Alvarado L."/>
            <person name="Arachchi H.M."/>
            <person name="Berlin A."/>
            <person name="Chapman S.B."/>
            <person name="Goldberg J."/>
            <person name="Griggs A."/>
            <person name="Gujja S."/>
            <person name="Hansen M."/>
            <person name="Howarth C."/>
            <person name="Imamovic A."/>
            <person name="Larimer J."/>
            <person name="McCowen C."/>
            <person name="Montmayeur A."/>
            <person name="Murphy C."/>
            <person name="Neiman D."/>
            <person name="Pearson M."/>
            <person name="Priest M."/>
            <person name="Roberts A."/>
            <person name="Saif S."/>
            <person name="Shea T."/>
            <person name="Sisk P."/>
            <person name="Sykes S."/>
            <person name="Wortman J."/>
            <person name="Nusbaum C."/>
            <person name="Birren B."/>
        </authorList>
    </citation>
    <scope>NUCLEOTIDE SEQUENCE [LARGE SCALE GENOMIC DNA]</scope>
    <source>
        <strain evidence="3 4">VS20</strain>
    </source>
</reference>
<dbReference type="EMBL" id="JH767142">
    <property type="protein sequence ID" value="EQC38198.1"/>
    <property type="molecule type" value="Genomic_DNA"/>
</dbReference>
<dbReference type="eggNOG" id="KOG2840">
    <property type="taxonomic scope" value="Eukaryota"/>
</dbReference>
<dbReference type="Gene3D" id="3.90.1150.10">
    <property type="entry name" value="Aspartate Aminotransferase, domain 1"/>
    <property type="match status" value="1"/>
</dbReference>
<dbReference type="RefSeq" id="XP_008608525.1">
    <property type="nucleotide sequence ID" value="XM_008610303.1"/>
</dbReference>
<feature type="region of interest" description="Disordered" evidence="1">
    <location>
        <begin position="258"/>
        <end position="329"/>
    </location>
</feature>
<proteinExistence type="predicted"/>
<dbReference type="PANTHER" id="PTHR43686:SF1">
    <property type="entry name" value="AMINOTRAN_5 DOMAIN-CONTAINING PROTEIN"/>
    <property type="match status" value="1"/>
</dbReference>
<dbReference type="AlphaFoldDB" id="T0S015"/>
<dbReference type="OMA" id="ETRAGCS"/>
<sequence length="716" mass="77944">MSTDQVALLQRLGASEMGDMDVIATPFGERHLVYADYVASGRSVDFIEATIAQKMLPLYANTHTETSHCGHQMNQWRTQAREYIASQVGADPAADVVLFTGAGCTGAINLLVGRLARLYKLSRAVVFMGPYEHHSNDLVWRESGAKIVRIRPGKGGGVDLTHLKHCLEKFRRRALLIGTFSAASNITGITTETVPVTQLLKSYGALALWDYAAAAPYMPIDMHEGGVAKDAIFFSVHKFLGGPGTPGVLVVKRSLFTQPTRSGVPPTTPSPCTGASAASDSAHTSSGGPESSEGGSSELDATNTSRTGTSSSTTTNTQLSARNTTLHSTVVRGVRKAMAKKTAKMNDVPVVPGGGTVFLVSRRTHQYVDDIAEREEGGTPDIVGALRAAMVFQLKATLGVAFLESQEHAIATRVQTSLGSHPNIVLLGDPSAPRLPTFSFLIRHETLFLHPQFVSRLLSDLFGIQSRSGCACAGPYGALLFQMPDELAHILFSLMQRKALFIKPGFTRLNFPVYWSGEREAFVVDAIRFVADHGWRFVPLYDQCLSTGVYTYRGGAPELTPLTDIFADLASFTMPATTTTKPVVDEASVFARAMGSARGLASELKAAPRSRYSLPDPEYLVDPVEVLKELAGCKHENMRHFCWFLTSHDVLRKVFKNVTPDRVSVFRPLFNNMVSRWPAALTTKELKALNKVAYMEADKVHSIYGPRIVQKLMGFK</sequence>
<feature type="domain" description="Aminotransferase class V" evidence="2">
    <location>
        <begin position="34"/>
        <end position="258"/>
    </location>
</feature>
<evidence type="ECO:0000256" key="1">
    <source>
        <dbReference type="SAM" id="MobiDB-lite"/>
    </source>
</evidence>
<name>T0S015_SAPDV</name>
<dbReference type="InterPro" id="IPR015421">
    <property type="entry name" value="PyrdxlP-dep_Trfase_major"/>
</dbReference>
<dbReference type="OrthoDB" id="66676at2759"/>
<accession>T0S015</accession>
<feature type="domain" description="Aminotransferase class V" evidence="2">
    <location>
        <begin position="338"/>
        <end position="479"/>
    </location>
</feature>
<evidence type="ECO:0000259" key="2">
    <source>
        <dbReference type="Pfam" id="PF00266"/>
    </source>
</evidence>
<dbReference type="InParanoid" id="T0S015"/>
<feature type="compositionally biased region" description="Polar residues" evidence="1">
    <location>
        <begin position="318"/>
        <end position="328"/>
    </location>
</feature>